<dbReference type="EMBL" id="ML977326">
    <property type="protein sequence ID" value="KAF2114244.1"/>
    <property type="molecule type" value="Genomic_DNA"/>
</dbReference>
<feature type="coiled-coil region" evidence="1">
    <location>
        <begin position="82"/>
        <end position="120"/>
    </location>
</feature>
<organism evidence="2 3">
    <name type="scientific">Lophiotrema nucula</name>
    <dbReference type="NCBI Taxonomy" id="690887"/>
    <lineage>
        <taxon>Eukaryota</taxon>
        <taxon>Fungi</taxon>
        <taxon>Dikarya</taxon>
        <taxon>Ascomycota</taxon>
        <taxon>Pezizomycotina</taxon>
        <taxon>Dothideomycetes</taxon>
        <taxon>Pleosporomycetidae</taxon>
        <taxon>Pleosporales</taxon>
        <taxon>Lophiotremataceae</taxon>
        <taxon>Lophiotrema</taxon>
    </lineage>
</organism>
<dbReference type="Proteomes" id="UP000799770">
    <property type="component" value="Unassembled WGS sequence"/>
</dbReference>
<dbReference type="AlphaFoldDB" id="A0A6A5Z5E1"/>
<dbReference type="Gene3D" id="1.20.5.400">
    <property type="match status" value="1"/>
</dbReference>
<keyword evidence="1" id="KW-0175">Coiled coil</keyword>
<evidence type="ECO:0000313" key="2">
    <source>
        <dbReference type="EMBL" id="KAF2114244.1"/>
    </source>
</evidence>
<proteinExistence type="predicted"/>
<keyword evidence="3" id="KW-1185">Reference proteome</keyword>
<name>A0A6A5Z5E1_9PLEO</name>
<accession>A0A6A5Z5E1</accession>
<gene>
    <name evidence="2" type="ORF">BDV96DRAFT_112639</name>
</gene>
<protein>
    <submittedName>
        <fullName evidence="2">Uncharacterized protein</fullName>
    </submittedName>
</protein>
<evidence type="ECO:0000313" key="3">
    <source>
        <dbReference type="Proteomes" id="UP000799770"/>
    </source>
</evidence>
<reference evidence="2" key="1">
    <citation type="journal article" date="2020" name="Stud. Mycol.">
        <title>101 Dothideomycetes genomes: a test case for predicting lifestyles and emergence of pathogens.</title>
        <authorList>
            <person name="Haridas S."/>
            <person name="Albert R."/>
            <person name="Binder M."/>
            <person name="Bloem J."/>
            <person name="Labutti K."/>
            <person name="Salamov A."/>
            <person name="Andreopoulos B."/>
            <person name="Baker S."/>
            <person name="Barry K."/>
            <person name="Bills G."/>
            <person name="Bluhm B."/>
            <person name="Cannon C."/>
            <person name="Castanera R."/>
            <person name="Culley D."/>
            <person name="Daum C."/>
            <person name="Ezra D."/>
            <person name="Gonzalez J."/>
            <person name="Henrissat B."/>
            <person name="Kuo A."/>
            <person name="Liang C."/>
            <person name="Lipzen A."/>
            <person name="Lutzoni F."/>
            <person name="Magnuson J."/>
            <person name="Mondo S."/>
            <person name="Nolan M."/>
            <person name="Ohm R."/>
            <person name="Pangilinan J."/>
            <person name="Park H.-J."/>
            <person name="Ramirez L."/>
            <person name="Alfaro M."/>
            <person name="Sun H."/>
            <person name="Tritt A."/>
            <person name="Yoshinaga Y."/>
            <person name="Zwiers L.-H."/>
            <person name="Turgeon B."/>
            <person name="Goodwin S."/>
            <person name="Spatafora J."/>
            <person name="Crous P."/>
            <person name="Grigoriev I."/>
        </authorList>
    </citation>
    <scope>NUCLEOTIDE SEQUENCE</scope>
    <source>
        <strain evidence="2">CBS 627.86</strain>
    </source>
</reference>
<evidence type="ECO:0000256" key="1">
    <source>
        <dbReference type="SAM" id="Coils"/>
    </source>
</evidence>
<sequence length="184" mass="20606">MLYDIQDPSVYLNYPKEHAEITLFNQRNRYHPPSEDVNAELKAEAARILDEVGSKQRRNSRLRTEFLYANVIKGLVVVKEGLTEANEALSSSNDRLSTEKEQLTSELGVLTREITQLQTDKEGLASRCKTNQGKNERQSGACTTLTKLAASQQTSLALAIVVKETEGRLRCTEHGRATALTEQR</sequence>